<evidence type="ECO:0000313" key="11">
    <source>
        <dbReference type="EMBL" id="OGE58477.1"/>
    </source>
</evidence>
<evidence type="ECO:0000256" key="3">
    <source>
        <dbReference type="ARBA" id="ARBA00023125"/>
    </source>
</evidence>
<feature type="domain" description="XLF-like N-terminal" evidence="9">
    <location>
        <begin position="5"/>
        <end position="121"/>
    </location>
</feature>
<dbReference type="InterPro" id="IPR038051">
    <property type="entry name" value="XRCC4-like_N_sf"/>
</dbReference>
<dbReference type="STRING" id="1835702.A0A1F5LZ94"/>
<dbReference type="RefSeq" id="XP_022493900.1">
    <property type="nucleotide sequence ID" value="XM_022627024.1"/>
</dbReference>
<evidence type="ECO:0000256" key="1">
    <source>
        <dbReference type="ARBA" id="ARBA00004123"/>
    </source>
</evidence>
<dbReference type="Gene3D" id="2.170.210.10">
    <property type="entry name" value="DNA double-strand break repair and VJ recombination XRCC4, N-terminal"/>
    <property type="match status" value="1"/>
</dbReference>
<keyword evidence="5" id="KW-0539">Nucleus</keyword>
<evidence type="ECO:0000256" key="7">
    <source>
        <dbReference type="ARBA" id="ARBA00044529"/>
    </source>
</evidence>
<proteinExistence type="inferred from homology"/>
<protein>
    <recommendedName>
        <fullName evidence="7">Non-homologous end-joining factor 1</fullName>
    </recommendedName>
</protein>
<evidence type="ECO:0000259" key="10">
    <source>
        <dbReference type="Pfam" id="PF21928"/>
    </source>
</evidence>
<dbReference type="PANTHER" id="PTHR32235">
    <property type="entry name" value="NON-HOMOLOGOUS END-JOINING FACTOR 1"/>
    <property type="match status" value="1"/>
</dbReference>
<dbReference type="AlphaFoldDB" id="A0A1F5LZ94"/>
<feature type="compositionally biased region" description="Basic and acidic residues" evidence="8">
    <location>
        <begin position="260"/>
        <end position="281"/>
    </location>
</feature>
<feature type="compositionally biased region" description="Basic and acidic residues" evidence="8">
    <location>
        <begin position="508"/>
        <end position="520"/>
    </location>
</feature>
<evidence type="ECO:0000313" key="12">
    <source>
        <dbReference type="Proteomes" id="UP000177622"/>
    </source>
</evidence>
<dbReference type="EMBL" id="LXJU01000001">
    <property type="protein sequence ID" value="OGE58477.1"/>
    <property type="molecule type" value="Genomic_DNA"/>
</dbReference>
<feature type="domain" description="XLF-like coiled-coil region" evidence="10">
    <location>
        <begin position="124"/>
        <end position="175"/>
    </location>
</feature>
<reference evidence="11 12" key="1">
    <citation type="journal article" date="2016" name="Sci. Rep.">
        <title>Penicillium arizonense, a new, genome sequenced fungal species, reveals a high chemical diversity in secreted metabolites.</title>
        <authorList>
            <person name="Grijseels S."/>
            <person name="Nielsen J.C."/>
            <person name="Randelovic M."/>
            <person name="Nielsen J."/>
            <person name="Nielsen K.F."/>
            <person name="Workman M."/>
            <person name="Frisvad J.C."/>
        </authorList>
    </citation>
    <scope>NUCLEOTIDE SEQUENCE [LARGE SCALE GENOMIC DNA]</scope>
    <source>
        <strain evidence="11 12">CBS 141311</strain>
    </source>
</reference>
<gene>
    <name evidence="11" type="ORF">PENARI_c001G11421</name>
</gene>
<evidence type="ECO:0000259" key="9">
    <source>
        <dbReference type="Pfam" id="PF09302"/>
    </source>
</evidence>
<dbReference type="PANTHER" id="PTHR32235:SF1">
    <property type="entry name" value="NON-HOMOLOGOUS END-JOINING FACTOR 1"/>
    <property type="match status" value="1"/>
</dbReference>
<evidence type="ECO:0000256" key="6">
    <source>
        <dbReference type="ARBA" id="ARBA00025747"/>
    </source>
</evidence>
<dbReference type="Pfam" id="PF09302">
    <property type="entry name" value="XLF"/>
    <property type="match status" value="1"/>
</dbReference>
<dbReference type="InterPro" id="IPR052287">
    <property type="entry name" value="NHEJ_factor"/>
</dbReference>
<organism evidence="11 12">
    <name type="scientific">Penicillium arizonense</name>
    <dbReference type="NCBI Taxonomy" id="1835702"/>
    <lineage>
        <taxon>Eukaryota</taxon>
        <taxon>Fungi</taxon>
        <taxon>Dikarya</taxon>
        <taxon>Ascomycota</taxon>
        <taxon>Pezizomycotina</taxon>
        <taxon>Eurotiomycetes</taxon>
        <taxon>Eurotiomycetidae</taxon>
        <taxon>Eurotiales</taxon>
        <taxon>Aspergillaceae</taxon>
        <taxon>Penicillium</taxon>
    </lineage>
</organism>
<keyword evidence="2" id="KW-0227">DNA damage</keyword>
<comment type="caution">
    <text evidence="11">The sequence shown here is derived from an EMBL/GenBank/DDBJ whole genome shotgun (WGS) entry which is preliminary data.</text>
</comment>
<dbReference type="OrthoDB" id="2155935at2759"/>
<dbReference type="CDD" id="cd22285">
    <property type="entry name" value="HD_XLF_N"/>
    <property type="match status" value="1"/>
</dbReference>
<comment type="similarity">
    <text evidence="6">Belongs to the XRCC4-XLF family. XLF subfamily.</text>
</comment>
<dbReference type="GO" id="GO:0045027">
    <property type="term" value="F:DNA end binding"/>
    <property type="evidence" value="ECO:0007669"/>
    <property type="project" value="TreeGrafter"/>
</dbReference>
<accession>A0A1F5LZ94</accession>
<dbReference type="InterPro" id="IPR015381">
    <property type="entry name" value="XLF-like_N"/>
</dbReference>
<comment type="subcellular location">
    <subcellularLocation>
        <location evidence="1">Nucleus</location>
    </subcellularLocation>
</comment>
<name>A0A1F5LZ94_PENAI</name>
<feature type="compositionally biased region" description="Polar residues" evidence="8">
    <location>
        <begin position="497"/>
        <end position="506"/>
    </location>
</feature>
<keyword evidence="12" id="KW-1185">Reference proteome</keyword>
<evidence type="ECO:0000256" key="4">
    <source>
        <dbReference type="ARBA" id="ARBA00023204"/>
    </source>
</evidence>
<feature type="compositionally biased region" description="Polar residues" evidence="8">
    <location>
        <begin position="429"/>
        <end position="439"/>
    </location>
</feature>
<dbReference type="Proteomes" id="UP000177622">
    <property type="component" value="Unassembled WGS sequence"/>
</dbReference>
<evidence type="ECO:0000256" key="5">
    <source>
        <dbReference type="ARBA" id="ARBA00023242"/>
    </source>
</evidence>
<dbReference type="GO" id="GO:0032807">
    <property type="term" value="C:DNA ligase IV complex"/>
    <property type="evidence" value="ECO:0007669"/>
    <property type="project" value="TreeGrafter"/>
</dbReference>
<evidence type="ECO:0000256" key="8">
    <source>
        <dbReference type="SAM" id="MobiDB-lite"/>
    </source>
</evidence>
<evidence type="ECO:0000256" key="2">
    <source>
        <dbReference type="ARBA" id="ARBA00022763"/>
    </source>
</evidence>
<dbReference type="GeneID" id="34571758"/>
<sequence>MPSTWHRLHLSHGGLPPLLFQYTWTQQGYEIYLTDLTYVWAERLFYEDIAKRAEEEAATIDPGEDPEQLKVLLDKIGEALQRGKESTVLSSGTQTGSLEITTTTKLPAPLRPLRWTLKLSKEPLSAAKSRLLIPLLKEEADRESRQRSLLNQIKQKDYVLGKLFDKIETLGTELGSVFPSAAGLRTSRKDSTRSEAGRFVKGIAPFDEEAWLAEVGSSNGSGFGINLFQEISESGNVEDLENINQHGEWWRQLQKRPQSHTREATPPKVEEIAATPKKQDRAVQPQPHDEEGESTANSDLDEFERQETPPHLKRQHVKESVPSPRPKAKKKSPSPPGPSEAVEATASDTEPEPAPAPRKGRIPISPAEPEPESEPAAPASPPPKAREAPKKPRGGLGVIGGKKKKEKEPAPSPLKPKERPNSPEEEGNNDQVRPTSSVPSPAIAKPKRTGKLGMIGGKAKAKAKQTSRDATPPATSQTVIASPEKTSPAKPKPAQGDNATESTARQTMKREESPLRKPVTEKGSTTPPPGPETEDQRASRKREELKRQLETKSKAPAKKKRRF</sequence>
<feature type="compositionally biased region" description="Basic and acidic residues" evidence="8">
    <location>
        <begin position="534"/>
        <end position="553"/>
    </location>
</feature>
<keyword evidence="4" id="KW-0234">DNA repair</keyword>
<dbReference type="GO" id="GO:0006303">
    <property type="term" value="P:double-strand break repair via nonhomologous end joining"/>
    <property type="evidence" value="ECO:0007669"/>
    <property type="project" value="UniProtKB-ARBA"/>
</dbReference>
<dbReference type="Pfam" id="PF21928">
    <property type="entry name" value="XLF_CC"/>
    <property type="match status" value="1"/>
</dbReference>
<feature type="region of interest" description="Disordered" evidence="8">
    <location>
        <begin position="253"/>
        <end position="563"/>
    </location>
</feature>
<dbReference type="InterPro" id="IPR053829">
    <property type="entry name" value="XLF-like_CC"/>
</dbReference>
<keyword evidence="3" id="KW-0238">DNA-binding</keyword>